<reference evidence="2" key="1">
    <citation type="journal article" date="2019" name="Int. J. Syst. Evol. Microbiol.">
        <title>The Global Catalogue of Microorganisms (GCM) 10K type strain sequencing project: providing services to taxonomists for standard genome sequencing and annotation.</title>
        <authorList>
            <consortium name="The Broad Institute Genomics Platform"/>
            <consortium name="The Broad Institute Genome Sequencing Center for Infectious Disease"/>
            <person name="Wu L."/>
            <person name="Ma J."/>
        </authorList>
    </citation>
    <scope>NUCLEOTIDE SEQUENCE [LARGE SCALE GENOMIC DNA]</scope>
    <source>
        <strain evidence="2">CGMCC 1.15475</strain>
    </source>
</reference>
<gene>
    <name evidence="1" type="ORF">ACFSDB_00245</name>
</gene>
<dbReference type="InterPro" id="IPR007061">
    <property type="entry name" value="MST-like"/>
</dbReference>
<dbReference type="EMBL" id="JBHUFW010000002">
    <property type="protein sequence ID" value="MFD1861330.1"/>
    <property type="molecule type" value="Genomic_DNA"/>
</dbReference>
<dbReference type="Gene3D" id="1.20.120.450">
    <property type="entry name" value="dinb family like domain"/>
    <property type="match status" value="1"/>
</dbReference>
<evidence type="ECO:0000313" key="2">
    <source>
        <dbReference type="Proteomes" id="UP001597273"/>
    </source>
</evidence>
<name>A0ABW4QCM4_9BACL</name>
<proteinExistence type="predicted"/>
<dbReference type="InterPro" id="IPR034660">
    <property type="entry name" value="DinB/YfiT-like"/>
</dbReference>
<organism evidence="1 2">
    <name type="scientific">Planococcus chinensis</name>
    <dbReference type="NCBI Taxonomy" id="272917"/>
    <lineage>
        <taxon>Bacteria</taxon>
        <taxon>Bacillati</taxon>
        <taxon>Bacillota</taxon>
        <taxon>Bacilli</taxon>
        <taxon>Bacillales</taxon>
        <taxon>Caryophanaceae</taxon>
        <taxon>Planococcus</taxon>
    </lineage>
</organism>
<dbReference type="Proteomes" id="UP001597273">
    <property type="component" value="Unassembled WGS sequence"/>
</dbReference>
<sequence length="175" mass="19697">MEYTIKPASGYSEKIGELVFMLVHVRSQTLKDIEGLQQAQLDKRDAGNGNSIGALLAHITAIEKVHQLISFEGRDFTEAEFAEWGPALMLGEGSQPLLTGNTLDYYIEGLSAVREATLQKLQEKDDAWLYEERSWPNGTAYNMYYLWFHVLEDEISHRGQVRAAMRRLSEGGGLS</sequence>
<dbReference type="RefSeq" id="WP_204891641.1">
    <property type="nucleotide sequence ID" value="NZ_JBHUFW010000002.1"/>
</dbReference>
<keyword evidence="2" id="KW-1185">Reference proteome</keyword>
<comment type="caution">
    <text evidence="1">The sequence shown here is derived from an EMBL/GenBank/DDBJ whole genome shotgun (WGS) entry which is preliminary data.</text>
</comment>
<dbReference type="Pfam" id="PF04978">
    <property type="entry name" value="MST"/>
    <property type="match status" value="1"/>
</dbReference>
<evidence type="ECO:0000313" key="1">
    <source>
        <dbReference type="EMBL" id="MFD1861330.1"/>
    </source>
</evidence>
<protein>
    <submittedName>
        <fullName evidence="1">DinB family protein</fullName>
    </submittedName>
</protein>
<accession>A0ABW4QCM4</accession>
<dbReference type="SUPFAM" id="SSF109854">
    <property type="entry name" value="DinB/YfiT-like putative metalloenzymes"/>
    <property type="match status" value="1"/>
</dbReference>